<gene>
    <name evidence="1" type="ORF">TH606_06870</name>
</gene>
<reference evidence="1 2" key="1">
    <citation type="submission" date="2016-02" db="EMBL/GenBank/DDBJ databases">
        <title>Draft genome sequence of Thermodesulfatator sp. S606.</title>
        <authorList>
            <person name="Lai Q."/>
            <person name="Cao J."/>
            <person name="Dupont S."/>
            <person name="Shao Z."/>
            <person name="Jebbar M."/>
            <person name="Alain K."/>
        </authorList>
    </citation>
    <scope>NUCLEOTIDE SEQUENCE [LARGE SCALE GENOMIC DNA]</scope>
    <source>
        <strain evidence="1 2">S606</strain>
    </source>
</reference>
<name>A0A177E7P8_9BACT</name>
<evidence type="ECO:0000313" key="2">
    <source>
        <dbReference type="Proteomes" id="UP000076964"/>
    </source>
</evidence>
<dbReference type="Proteomes" id="UP000076964">
    <property type="component" value="Unassembled WGS sequence"/>
</dbReference>
<proteinExistence type="predicted"/>
<accession>A0A177E7P8</accession>
<sequence>MKDAEVLARLLANLAETWQKYGRLLKEDLEINSYLEKHQKAFVRVQKIMQKTGAALFCQECGQAALSCCGKGMEFECEEALLLANLVLGVKIPSSRHLAKGCFFLGPNGCVLKVRPLICRNFICPELKDALGLSKIRQIQDAFDEEAFYLFQLLERIKTILTEQT</sequence>
<dbReference type="AlphaFoldDB" id="A0A177E7P8"/>
<dbReference type="STRING" id="1795632.TH606_06870"/>
<comment type="caution">
    <text evidence="1">The sequence shown here is derived from an EMBL/GenBank/DDBJ whole genome shotgun (WGS) entry which is preliminary data.</text>
</comment>
<protein>
    <submittedName>
        <fullName evidence="1">Uncharacterized protein</fullName>
    </submittedName>
</protein>
<dbReference type="RefSeq" id="WP_068542295.1">
    <property type="nucleotide sequence ID" value="NZ_LSFI01000029.1"/>
</dbReference>
<dbReference type="EMBL" id="LSFI01000029">
    <property type="protein sequence ID" value="OAG27460.1"/>
    <property type="molecule type" value="Genomic_DNA"/>
</dbReference>
<keyword evidence="2" id="KW-1185">Reference proteome</keyword>
<organism evidence="1 2">
    <name type="scientific">Thermodesulfatator autotrophicus</name>
    <dbReference type="NCBI Taxonomy" id="1795632"/>
    <lineage>
        <taxon>Bacteria</taxon>
        <taxon>Pseudomonadati</taxon>
        <taxon>Thermodesulfobacteriota</taxon>
        <taxon>Thermodesulfobacteria</taxon>
        <taxon>Thermodesulfobacteriales</taxon>
        <taxon>Thermodesulfatatoraceae</taxon>
        <taxon>Thermodesulfatator</taxon>
    </lineage>
</organism>
<dbReference type="OrthoDB" id="9800594at2"/>
<evidence type="ECO:0000313" key="1">
    <source>
        <dbReference type="EMBL" id="OAG27460.1"/>
    </source>
</evidence>